<dbReference type="InterPro" id="IPR027417">
    <property type="entry name" value="P-loop_NTPase"/>
</dbReference>
<dbReference type="RefSeq" id="WP_132117505.1">
    <property type="nucleotide sequence ID" value="NZ_SLWS01000004.1"/>
</dbReference>
<dbReference type="InterPro" id="IPR003593">
    <property type="entry name" value="AAA+_ATPase"/>
</dbReference>
<dbReference type="InterPro" id="IPR041664">
    <property type="entry name" value="AAA_16"/>
</dbReference>
<sequence>MTGSNSGKTAPSGTANSMSADAVGAAIQAGSITGNVNVVVHQRSDERSRVPWQVPAPPDGFVDRGEQLTELADWLRVTGSGPARITVISGQPGVGKSTLARHLAAQLAERYPGGQLYVDYGALRTDDGAAIGDALADCLRSLGVRTEEIPSRLGARANMFRTRTATEPVLVVLDDVDQPAQVRPLVPNSVGSAVLATSNARLSELALDGAQLVTLPPMNEAQGIALLRTICGSERVHNEPDAAVRLVRLCGGLPVAIQVAGARLVARQRLSITGLVDELADEDQRLDVLSVRGVRLVSSIFNNAYHALPPEAAELYGRLGVVPGHTIPVDAVVAASGHDRAETLRLLDLLVDANLIDDTEAGFRFHDLVRLHAREKAVNRGAEVVDAVVCAVSRYYLSMAAFADRAIMGARTRIGDHEDLLRGLQDPFEGEGSAGPALEWMAAERSNLLAVVQATSDRGWHDLSWQLAEAMVPLFLNRRYLDDWLETTDLGVAAAERAANPAAEARLRSLVSRAYLDLDFPDRAWEHLNKALSLAEESGNAVLVASVWEFIGRARAHSGDHFGAIEAYREAERRNRDAQEPRGAALAQFFMGREMHAVGDKDGAMRVLTTARDQLRAMGDLRMAGRGSISLGELLTDQEQYSRAQTELEAAVRAFSESKASHYQAQAEDALASLLEKIGDPAAAKEHVERAIRLRAQSTT</sequence>
<dbReference type="Pfam" id="PF13191">
    <property type="entry name" value="AAA_16"/>
    <property type="match status" value="1"/>
</dbReference>
<dbReference type="Pfam" id="PF14938">
    <property type="entry name" value="SNAP"/>
    <property type="match status" value="1"/>
</dbReference>
<dbReference type="SUPFAM" id="SSF48452">
    <property type="entry name" value="TPR-like"/>
    <property type="match status" value="1"/>
</dbReference>
<dbReference type="Gene3D" id="1.25.40.10">
    <property type="entry name" value="Tetratricopeptide repeat domain"/>
    <property type="match status" value="2"/>
</dbReference>
<keyword evidence="3" id="KW-1185">Reference proteome</keyword>
<comment type="caution">
    <text evidence="2">The sequence shown here is derived from an EMBL/GenBank/DDBJ whole genome shotgun (WGS) entry which is preliminary data.</text>
</comment>
<dbReference type="PANTHER" id="PTHR47691">
    <property type="entry name" value="REGULATOR-RELATED"/>
    <property type="match status" value="1"/>
</dbReference>
<evidence type="ECO:0000259" key="1">
    <source>
        <dbReference type="SMART" id="SM00382"/>
    </source>
</evidence>
<accession>A0A4R2JZI0</accession>
<dbReference type="SUPFAM" id="SSF52540">
    <property type="entry name" value="P-loop containing nucleoside triphosphate hydrolases"/>
    <property type="match status" value="1"/>
</dbReference>
<evidence type="ECO:0000313" key="2">
    <source>
        <dbReference type="EMBL" id="TCO59535.1"/>
    </source>
</evidence>
<dbReference type="EMBL" id="SLWS01000004">
    <property type="protein sequence ID" value="TCO59535.1"/>
    <property type="molecule type" value="Genomic_DNA"/>
</dbReference>
<feature type="domain" description="AAA+ ATPase" evidence="1">
    <location>
        <begin position="82"/>
        <end position="217"/>
    </location>
</feature>
<protein>
    <submittedName>
        <fullName evidence="2">Soluble NSF attachment protein (SNAP)-like</fullName>
    </submittedName>
</protein>
<organism evidence="2 3">
    <name type="scientific">Actinocrispum wychmicini</name>
    <dbReference type="NCBI Taxonomy" id="1213861"/>
    <lineage>
        <taxon>Bacteria</taxon>
        <taxon>Bacillati</taxon>
        <taxon>Actinomycetota</taxon>
        <taxon>Actinomycetes</taxon>
        <taxon>Pseudonocardiales</taxon>
        <taxon>Pseudonocardiaceae</taxon>
        <taxon>Actinocrispum</taxon>
    </lineage>
</organism>
<dbReference type="AlphaFoldDB" id="A0A4R2JZI0"/>
<dbReference type="OrthoDB" id="3311584at2"/>
<dbReference type="Proteomes" id="UP000295680">
    <property type="component" value="Unassembled WGS sequence"/>
</dbReference>
<dbReference type="SMART" id="SM00382">
    <property type="entry name" value="AAA"/>
    <property type="match status" value="1"/>
</dbReference>
<dbReference type="Gene3D" id="3.40.50.300">
    <property type="entry name" value="P-loop containing nucleotide triphosphate hydrolases"/>
    <property type="match status" value="1"/>
</dbReference>
<proteinExistence type="predicted"/>
<dbReference type="PRINTS" id="PR00364">
    <property type="entry name" value="DISEASERSIST"/>
</dbReference>
<name>A0A4R2JZI0_9PSEU</name>
<dbReference type="PANTHER" id="PTHR47691:SF3">
    <property type="entry name" value="HTH-TYPE TRANSCRIPTIONAL REGULATOR RV0890C-RELATED"/>
    <property type="match status" value="1"/>
</dbReference>
<dbReference type="InterPro" id="IPR011990">
    <property type="entry name" value="TPR-like_helical_dom_sf"/>
</dbReference>
<gene>
    <name evidence="2" type="ORF">EV192_104377</name>
</gene>
<reference evidence="2 3" key="1">
    <citation type="submission" date="2019-03" db="EMBL/GenBank/DDBJ databases">
        <title>Genomic Encyclopedia of Type Strains, Phase IV (KMG-IV): sequencing the most valuable type-strain genomes for metagenomic binning, comparative biology and taxonomic classification.</title>
        <authorList>
            <person name="Goeker M."/>
        </authorList>
    </citation>
    <scope>NUCLEOTIDE SEQUENCE [LARGE SCALE GENOMIC DNA]</scope>
    <source>
        <strain evidence="2 3">DSM 45934</strain>
    </source>
</reference>
<evidence type="ECO:0000313" key="3">
    <source>
        <dbReference type="Proteomes" id="UP000295680"/>
    </source>
</evidence>